<organism evidence="3 4">
    <name type="scientific">Cochleicola gelatinilyticus</name>
    <dbReference type="NCBI Taxonomy" id="1763537"/>
    <lineage>
        <taxon>Bacteria</taxon>
        <taxon>Pseudomonadati</taxon>
        <taxon>Bacteroidota</taxon>
        <taxon>Flavobacteriia</taxon>
        <taxon>Flavobacteriales</taxon>
        <taxon>Flavobacteriaceae</taxon>
        <taxon>Cochleicola</taxon>
    </lineage>
</organism>
<keyword evidence="4" id="KW-1185">Reference proteome</keyword>
<dbReference type="RefSeq" id="WP_068590822.1">
    <property type="nucleotide sequence ID" value="NZ_LRXL01000026.1"/>
</dbReference>
<evidence type="ECO:0000256" key="1">
    <source>
        <dbReference type="SAM" id="SignalP"/>
    </source>
</evidence>
<dbReference type="EMBL" id="LRXL01000026">
    <property type="protein sequence ID" value="OAB80339.1"/>
    <property type="molecule type" value="Genomic_DNA"/>
</dbReference>
<evidence type="ECO:0000259" key="2">
    <source>
        <dbReference type="Pfam" id="PF10988"/>
    </source>
</evidence>
<accession>A0A167J4U1</accession>
<feature type="signal peptide" evidence="1">
    <location>
        <begin position="1"/>
        <end position="22"/>
    </location>
</feature>
<dbReference type="PROSITE" id="PS51257">
    <property type="entry name" value="PROKAR_LIPOPROTEIN"/>
    <property type="match status" value="1"/>
</dbReference>
<comment type="caution">
    <text evidence="3">The sequence shown here is derived from an EMBL/GenBank/DDBJ whole genome shotgun (WGS) entry which is preliminary data.</text>
</comment>
<dbReference type="Pfam" id="PF10988">
    <property type="entry name" value="DUF2807"/>
    <property type="match status" value="2"/>
</dbReference>
<evidence type="ECO:0000313" key="3">
    <source>
        <dbReference type="EMBL" id="OAB80339.1"/>
    </source>
</evidence>
<dbReference type="AlphaFoldDB" id="A0A167J4U1"/>
<keyword evidence="1" id="KW-0732">Signal</keyword>
<sequence length="276" mass="30576">MMKKLFLTVIAASITLSCAAQKKPKIKGDRNVTEIEKVIVNPFNTVEIDDGLSVEIKQDATPSYRLKADLNLTEVIEFRVIDSVLKIYTSNRITSSKKLQIELNAPTVQYLILKNDASAKTKGKIEGERFQLTANQSSSFDLDIEAPDVSVLLKQNAGGKMNIDSNKTTIEMLDRTDLKAYIVAQDLTSILNQSAQLTVAGDSKNANYELKEKSELKAKEMKVTSAKLYATNNADVFIHATTDFEIYAEGKSEIYLYGNPEIVIKGLADASRIIKK</sequence>
<name>A0A167J4U1_9FLAO</name>
<gene>
    <name evidence="3" type="ORF">ULVI_06270</name>
</gene>
<dbReference type="STRING" id="1763537.ULVI_06270"/>
<reference evidence="3 4" key="1">
    <citation type="submission" date="2016-02" db="EMBL/GenBank/DDBJ databases">
        <title>Ulvibacter sp. LPB0005, isolated from Thais luteostoma.</title>
        <authorList>
            <person name="Shin S.-K."/>
            <person name="Yi H."/>
        </authorList>
    </citation>
    <scope>NUCLEOTIDE SEQUENCE [LARGE SCALE GENOMIC DNA]</scope>
    <source>
        <strain evidence="3 4">LPB0005</strain>
    </source>
</reference>
<dbReference type="Gene3D" id="2.160.20.120">
    <property type="match status" value="1"/>
</dbReference>
<dbReference type="Proteomes" id="UP000077013">
    <property type="component" value="Unassembled WGS sequence"/>
</dbReference>
<protein>
    <recommendedName>
        <fullName evidence="2">Putative auto-transporter adhesin head GIN domain-containing protein</fullName>
    </recommendedName>
</protein>
<feature type="domain" description="Putative auto-transporter adhesin head GIN" evidence="2">
    <location>
        <begin position="160"/>
        <end position="260"/>
    </location>
</feature>
<dbReference type="InterPro" id="IPR021255">
    <property type="entry name" value="DUF2807"/>
</dbReference>
<proteinExistence type="predicted"/>
<feature type="chain" id="PRO_5007888730" description="Putative auto-transporter adhesin head GIN domain-containing protein" evidence="1">
    <location>
        <begin position="23"/>
        <end position="276"/>
    </location>
</feature>
<feature type="domain" description="Putative auto-transporter adhesin head GIN" evidence="2">
    <location>
        <begin position="42"/>
        <end position="153"/>
    </location>
</feature>
<evidence type="ECO:0000313" key="4">
    <source>
        <dbReference type="Proteomes" id="UP000077013"/>
    </source>
</evidence>